<dbReference type="Pfam" id="PF03496">
    <property type="entry name" value="ADPrib_exo_Tox"/>
    <property type="match status" value="1"/>
</dbReference>
<evidence type="ECO:0000313" key="3">
    <source>
        <dbReference type="Proteomes" id="UP000180166"/>
    </source>
</evidence>
<name>A0ABC8B591_9NOCA</name>
<dbReference type="RefSeq" id="WP_033090671.1">
    <property type="nucleotide sequence ID" value="NZ_AP017900.1"/>
</dbReference>
<accession>A0ABC8B591</accession>
<protein>
    <recommendedName>
        <fullName evidence="1">ADP ribosyltransferase domain-containing protein</fullName>
    </recommendedName>
</protein>
<dbReference type="Proteomes" id="UP000180166">
    <property type="component" value="Chromosome"/>
</dbReference>
<organism evidence="2 3">
    <name type="scientific">Nocardia seriolae</name>
    <dbReference type="NCBI Taxonomy" id="37332"/>
    <lineage>
        <taxon>Bacteria</taxon>
        <taxon>Bacillati</taxon>
        <taxon>Actinomycetota</taxon>
        <taxon>Actinomycetes</taxon>
        <taxon>Mycobacteriales</taxon>
        <taxon>Nocardiaceae</taxon>
        <taxon>Nocardia</taxon>
    </lineage>
</organism>
<dbReference type="GeneID" id="93372477"/>
<dbReference type="InterPro" id="IPR003540">
    <property type="entry name" value="ADP-ribosyltransferase"/>
</dbReference>
<dbReference type="PROSITE" id="PS51996">
    <property type="entry name" value="TR_MART"/>
    <property type="match status" value="1"/>
</dbReference>
<evidence type="ECO:0000313" key="2">
    <source>
        <dbReference type="EMBL" id="APB01607.1"/>
    </source>
</evidence>
<evidence type="ECO:0000259" key="1">
    <source>
        <dbReference type="Pfam" id="PF03496"/>
    </source>
</evidence>
<gene>
    <name evidence="2" type="ORF">NS506_07587</name>
</gene>
<proteinExistence type="predicted"/>
<sequence>MPGGDELFSEFPLAEVALSAQSPDLLDEAEHDAVEAYALGGYEQVNRALRGTIPMTSSLERRIANIRSGLAKCPLPQPVRVTRETKAAIFRIADERSARALVYEEFAESGFMSTSGMLNPPHSILHVDPVILDLIVPAGTPVLRLGELAAVPDEREALVIDACRYLVIDVERDEARSYAIVMEGEP</sequence>
<dbReference type="Gene3D" id="3.90.176.10">
    <property type="entry name" value="Toxin ADP-ribosyltransferase, Chain A, domain 1"/>
    <property type="match status" value="1"/>
</dbReference>
<dbReference type="AlphaFoldDB" id="A0ABC8B591"/>
<feature type="domain" description="ADP ribosyltransferase" evidence="1">
    <location>
        <begin position="26"/>
        <end position="172"/>
    </location>
</feature>
<dbReference type="EMBL" id="CP017839">
    <property type="protein sequence ID" value="APB01607.1"/>
    <property type="molecule type" value="Genomic_DNA"/>
</dbReference>
<dbReference type="SUPFAM" id="SSF56399">
    <property type="entry name" value="ADP-ribosylation"/>
    <property type="match status" value="1"/>
</dbReference>
<dbReference type="KEGG" id="nsr:NS506_07587"/>
<reference evidence="2 3" key="1">
    <citation type="submission" date="2016-10" db="EMBL/GenBank/DDBJ databases">
        <title>Genome sequence of Nocardia seriolae strain EM150506, isolated from Anguila japonica.</title>
        <authorList>
            <person name="Han H.-J."/>
        </authorList>
    </citation>
    <scope>NUCLEOTIDE SEQUENCE [LARGE SCALE GENOMIC DNA]</scope>
    <source>
        <strain evidence="2 3">EM150506</strain>
    </source>
</reference>